<dbReference type="Gene3D" id="3.40.1080.10">
    <property type="entry name" value="Glutaconate Coenzyme A-transferase"/>
    <property type="match status" value="1"/>
</dbReference>
<dbReference type="InterPro" id="IPR038460">
    <property type="entry name" value="AcetylCoA_hyd_C_sf"/>
</dbReference>
<dbReference type="GO" id="GO:0016787">
    <property type="term" value="F:hydrolase activity"/>
    <property type="evidence" value="ECO:0007669"/>
    <property type="project" value="UniProtKB-KW"/>
</dbReference>
<dbReference type="InterPro" id="IPR046433">
    <property type="entry name" value="ActCoA_hydro"/>
</dbReference>
<keyword evidence="2 5" id="KW-0808">Transferase</keyword>
<dbReference type="GO" id="GO:0008775">
    <property type="term" value="F:acetate CoA-transferase activity"/>
    <property type="evidence" value="ECO:0007669"/>
    <property type="project" value="InterPro"/>
</dbReference>
<keyword evidence="6" id="KW-1185">Reference proteome</keyword>
<dbReference type="Gene3D" id="3.40.1080.20">
    <property type="entry name" value="Acetyl-CoA hydrolase/transferase C-terminal domain"/>
    <property type="match status" value="1"/>
</dbReference>
<organism evidence="5 6">
    <name type="scientific">Moheibacter lacus</name>
    <dbReference type="NCBI Taxonomy" id="2745851"/>
    <lineage>
        <taxon>Bacteria</taxon>
        <taxon>Pseudomonadati</taxon>
        <taxon>Bacteroidota</taxon>
        <taxon>Flavobacteriia</taxon>
        <taxon>Flavobacteriales</taxon>
        <taxon>Weeksellaceae</taxon>
        <taxon>Moheibacter</taxon>
    </lineage>
</organism>
<evidence type="ECO:0000313" key="5">
    <source>
        <dbReference type="EMBL" id="MBA5628973.1"/>
    </source>
</evidence>
<dbReference type="Pfam" id="PF13336">
    <property type="entry name" value="AcetylCoA_hyd_C"/>
    <property type="match status" value="1"/>
</dbReference>
<dbReference type="InterPro" id="IPR037171">
    <property type="entry name" value="NagB/RpiA_transferase-like"/>
</dbReference>
<dbReference type="PANTHER" id="PTHR21432">
    <property type="entry name" value="ACETYL-COA HYDROLASE-RELATED"/>
    <property type="match status" value="1"/>
</dbReference>
<feature type="domain" description="Acetyl-CoA hydrolase/transferase N-terminal" evidence="3">
    <location>
        <begin position="6"/>
        <end position="175"/>
    </location>
</feature>
<evidence type="ECO:0000256" key="1">
    <source>
        <dbReference type="ARBA" id="ARBA00009632"/>
    </source>
</evidence>
<comment type="similarity">
    <text evidence="1">Belongs to the acetyl-CoA hydrolase/transferase family.</text>
</comment>
<dbReference type="AlphaFoldDB" id="A0A838ZRI7"/>
<name>A0A838ZRI7_9FLAO</name>
<dbReference type="RefSeq" id="WP_182042546.1">
    <property type="nucleotide sequence ID" value="NZ_JACDZE010000001.1"/>
</dbReference>
<accession>A0A838ZRI7</accession>
<dbReference type="Gene3D" id="3.30.750.70">
    <property type="entry name" value="4-hydroxybutyrate coenzyme like domains"/>
    <property type="match status" value="1"/>
</dbReference>
<gene>
    <name evidence="5" type="ORF">HU137_04220</name>
</gene>
<dbReference type="Pfam" id="PF02550">
    <property type="entry name" value="AcetylCoA_hydro"/>
    <property type="match status" value="1"/>
</dbReference>
<dbReference type="PANTHER" id="PTHR21432:SF20">
    <property type="entry name" value="ACETYL-COA HYDROLASE"/>
    <property type="match status" value="1"/>
</dbReference>
<dbReference type="InterPro" id="IPR026888">
    <property type="entry name" value="AcetylCoA_hyd_C"/>
</dbReference>
<dbReference type="GO" id="GO:0006083">
    <property type="term" value="P:acetate metabolic process"/>
    <property type="evidence" value="ECO:0007669"/>
    <property type="project" value="InterPro"/>
</dbReference>
<sequence length="425" mass="46168">MENHQFISGEEAVNLINSGDRVFVHGSAATPLFLLNLLLKRAGEISDVEIVSISMFGEVDWKQPGVTDSFYLNSLFVSSNIREWANSSRGRYVPIFLSEIPLLFENGYLPLDVAIVQVSPPDQHGYCSLGTSVDAAWSAVRTAKKVIAQVNPKMPRTLGDSPIHSSKFSAMVWHETELPSVDYGSKINETIQKIGENVAGLIEDGSTLQAGIGAIPDAVLNCLKNHKDLGIHTEMFSDGVIPLIASGVVNNEKKKILRGKTVTSFVAGTQKVYDFVHDNPSMSFMNVSLVNDSGTIRQNPRVVAINSALEVDLTGQICSDSIGTYQYSGIGGQMDFMRGAALSAGGKPIIAIPSVTNKGISRITPFLKEGAGVVTTRGHAHYIVTEYGVVNLYGKNLEQRSKLLIGIAHPDHREALEKAHFERFQ</sequence>
<protein>
    <submittedName>
        <fullName evidence="5">Acetyl-CoA hydrolase/transferase family protein</fullName>
    </submittedName>
</protein>
<dbReference type="EMBL" id="JACDZE010000001">
    <property type="protein sequence ID" value="MBA5628973.1"/>
    <property type="molecule type" value="Genomic_DNA"/>
</dbReference>
<evidence type="ECO:0000259" key="4">
    <source>
        <dbReference type="Pfam" id="PF13336"/>
    </source>
</evidence>
<dbReference type="SUPFAM" id="SSF100950">
    <property type="entry name" value="NagB/RpiA/CoA transferase-like"/>
    <property type="match status" value="2"/>
</dbReference>
<evidence type="ECO:0000256" key="2">
    <source>
        <dbReference type="ARBA" id="ARBA00022679"/>
    </source>
</evidence>
<evidence type="ECO:0000313" key="6">
    <source>
        <dbReference type="Proteomes" id="UP000552241"/>
    </source>
</evidence>
<comment type="caution">
    <text evidence="5">The sequence shown here is derived from an EMBL/GenBank/DDBJ whole genome shotgun (WGS) entry which is preliminary data.</text>
</comment>
<dbReference type="Proteomes" id="UP000552241">
    <property type="component" value="Unassembled WGS sequence"/>
</dbReference>
<feature type="domain" description="Acetyl-CoA hydrolase/transferase C-terminal" evidence="4">
    <location>
        <begin position="268"/>
        <end position="419"/>
    </location>
</feature>
<keyword evidence="5" id="KW-0378">Hydrolase</keyword>
<reference evidence="5 6" key="1">
    <citation type="submission" date="2020-07" db="EMBL/GenBank/DDBJ databases">
        <title>Moheibacter lacus sp. nov., a member of the family Flavobacteriaceae isolated from freshwater lake sediment.</title>
        <authorList>
            <person name="Liu Y."/>
        </authorList>
    </citation>
    <scope>NUCLEOTIDE SEQUENCE [LARGE SCALE GENOMIC DNA]</scope>
    <source>
        <strain evidence="5 6">BDHS18</strain>
    </source>
</reference>
<proteinExistence type="inferred from homology"/>
<evidence type="ECO:0000259" key="3">
    <source>
        <dbReference type="Pfam" id="PF02550"/>
    </source>
</evidence>
<dbReference type="InterPro" id="IPR003702">
    <property type="entry name" value="ActCoA_hydro_N"/>
</dbReference>